<evidence type="ECO:0000259" key="1">
    <source>
        <dbReference type="PROSITE" id="PS50994"/>
    </source>
</evidence>
<keyword evidence="3" id="KW-1185">Reference proteome</keyword>
<reference evidence="2 3" key="1">
    <citation type="journal article" date="2020" name="Genome Biol. Evol.">
        <title>Comparative genomics of strictly vertically transmitted, feminizing microsporidia endosymbionts of amphipod crustaceans.</title>
        <authorList>
            <person name="Cormier A."/>
            <person name="Chebbi M.A."/>
            <person name="Giraud I."/>
            <person name="Wattier R."/>
            <person name="Teixeira M."/>
            <person name="Gilbert C."/>
            <person name="Rigaud T."/>
            <person name="Cordaux R."/>
        </authorList>
    </citation>
    <scope>NUCLEOTIDE SEQUENCE [LARGE SCALE GENOMIC DNA]</scope>
    <source>
        <strain evidence="2 3">Ou3-Ou53</strain>
    </source>
</reference>
<evidence type="ECO:0000313" key="2">
    <source>
        <dbReference type="EMBL" id="KAF9763389.1"/>
    </source>
</evidence>
<dbReference type="Gene3D" id="3.30.420.10">
    <property type="entry name" value="Ribonuclease H-like superfamily/Ribonuclease H"/>
    <property type="match status" value="1"/>
</dbReference>
<dbReference type="Pfam" id="PF00665">
    <property type="entry name" value="rve"/>
    <property type="match status" value="1"/>
</dbReference>
<dbReference type="GO" id="GO:0003676">
    <property type="term" value="F:nucleic acid binding"/>
    <property type="evidence" value="ECO:0007669"/>
    <property type="project" value="InterPro"/>
</dbReference>
<dbReference type="PANTHER" id="PTHR37984">
    <property type="entry name" value="PROTEIN CBG26694"/>
    <property type="match status" value="1"/>
</dbReference>
<feature type="domain" description="Integrase catalytic" evidence="1">
    <location>
        <begin position="1"/>
        <end position="131"/>
    </location>
</feature>
<dbReference type="InterPro" id="IPR001584">
    <property type="entry name" value="Integrase_cat-core"/>
</dbReference>
<dbReference type="PROSITE" id="PS50994">
    <property type="entry name" value="INTEGRASE"/>
    <property type="match status" value="1"/>
</dbReference>
<dbReference type="GO" id="GO:0005634">
    <property type="term" value="C:nucleus"/>
    <property type="evidence" value="ECO:0007669"/>
    <property type="project" value="UniProtKB-ARBA"/>
</dbReference>
<dbReference type="PANTHER" id="PTHR37984:SF5">
    <property type="entry name" value="PROTEIN NYNRIN-LIKE"/>
    <property type="match status" value="1"/>
</dbReference>
<proteinExistence type="predicted"/>
<dbReference type="OrthoDB" id="7691805at2759"/>
<sequence length="201" mass="23895">MIDHYTKISEVAPLYTKDMESVISIIDNKICKRHRAPKAILTDNGKEFRNRFSEEYASKIGIEWKFGSPYNPTTTGLVERFNKTLVGKLRKITEFGKFDWARCLEKANRAYIHSYHKGNDCAPIELLEGQFITKMDEQEGLKKLLQKDFYHEKARKHIRNYRRTYDRRRSKKRGTRFEIDDHVWYKRISSTSNKLAPKWAL</sequence>
<dbReference type="InterPro" id="IPR012337">
    <property type="entry name" value="RNaseH-like_sf"/>
</dbReference>
<dbReference type="Proteomes" id="UP000740883">
    <property type="component" value="Unassembled WGS sequence"/>
</dbReference>
<protein>
    <submittedName>
        <fullName evidence="2">Gag-Pol polyprotein</fullName>
    </submittedName>
</protein>
<dbReference type="InterPro" id="IPR036397">
    <property type="entry name" value="RNaseH_sf"/>
</dbReference>
<gene>
    <name evidence="2" type="primary">gag-pol_3</name>
    <name evidence="2" type="ORF">NGRA_1289</name>
</gene>
<dbReference type="InterPro" id="IPR050951">
    <property type="entry name" value="Retrovirus_Pol_polyprotein"/>
</dbReference>
<accession>A0A9P6H0B6</accession>
<dbReference type="AlphaFoldDB" id="A0A9P6H0B6"/>
<comment type="caution">
    <text evidence="2">The sequence shown here is derived from an EMBL/GenBank/DDBJ whole genome shotgun (WGS) entry which is preliminary data.</text>
</comment>
<evidence type="ECO:0000313" key="3">
    <source>
        <dbReference type="Proteomes" id="UP000740883"/>
    </source>
</evidence>
<organism evidence="2 3">
    <name type="scientific">Nosema granulosis</name>
    <dbReference type="NCBI Taxonomy" id="83296"/>
    <lineage>
        <taxon>Eukaryota</taxon>
        <taxon>Fungi</taxon>
        <taxon>Fungi incertae sedis</taxon>
        <taxon>Microsporidia</taxon>
        <taxon>Nosematidae</taxon>
        <taxon>Nosema</taxon>
    </lineage>
</organism>
<dbReference type="GO" id="GO:0015074">
    <property type="term" value="P:DNA integration"/>
    <property type="evidence" value="ECO:0007669"/>
    <property type="project" value="InterPro"/>
</dbReference>
<dbReference type="EMBL" id="SBJO01000077">
    <property type="protein sequence ID" value="KAF9763389.1"/>
    <property type="molecule type" value="Genomic_DNA"/>
</dbReference>
<dbReference type="SUPFAM" id="SSF53098">
    <property type="entry name" value="Ribonuclease H-like"/>
    <property type="match status" value="1"/>
</dbReference>
<name>A0A9P6H0B6_9MICR</name>